<feature type="transmembrane region" description="Helical" evidence="2">
    <location>
        <begin position="351"/>
        <end position="371"/>
    </location>
</feature>
<keyword evidence="1" id="KW-0862">Zinc</keyword>
<comment type="caution">
    <text evidence="3">The sequence shown here is derived from an EMBL/GenBank/DDBJ whole genome shotgun (WGS) entry which is preliminary data.</text>
</comment>
<feature type="transmembrane region" description="Helical" evidence="2">
    <location>
        <begin position="326"/>
        <end position="345"/>
    </location>
</feature>
<dbReference type="GO" id="GO:0016811">
    <property type="term" value="F:hydrolase activity, acting on carbon-nitrogen (but not peptide) bonds, in linear amides"/>
    <property type="evidence" value="ECO:0007669"/>
    <property type="project" value="TreeGrafter"/>
</dbReference>
<sequence length="442" mass="47406">MNHEQLKTSRKIIVNQTPYYPAQGLTIAPGAVTTLLPPGLDAQGATVLFIHAHPDDESSSTGATIGALTAAGVTVHLLTMTRGEMGEVINPALKHLEAEHPGNTDQGRALGQMRTDELRTALKHLGVSRHLFLGEGASAIPSEHASYRDSGMVWDSNGRAAAHPSATEDSLTRLPIKPQAQAVAYAIREMGPDVVVTYDSDGGYGHPDHKRTYEAVMAALATLRETPAAPRLVWGIEGEFDPADVRPQAVIRGDLAVKREAMRAHATQIIISDDTTFEYSNRVPQPISDTETYRLLWGNPAYPSVETVLEEPVEAPGPINSAVTSIALGLLAGFVGTMYHAHIWYPTTTIWVPWGALLAILTVYCAATWAATHTEKNWAAALVGATAFTLICIFAFAKEDSMLVYINPINAVGAAGTLWALGSLVAATLAIMSATRHRRNKT</sequence>
<accession>A0A1Y1RLK3</accession>
<keyword evidence="2" id="KW-1133">Transmembrane helix</keyword>
<dbReference type="PANTHER" id="PTHR12993:SF26">
    <property type="entry name" value="1D-MYO-INOSITOL 2-ACETAMIDO-2-DEOXY-ALPHA-D-GLUCOPYRANOSIDE DEACETYLASE"/>
    <property type="match status" value="1"/>
</dbReference>
<keyword evidence="2" id="KW-0472">Membrane</keyword>
<dbReference type="PANTHER" id="PTHR12993">
    <property type="entry name" value="N-ACETYLGLUCOSAMINYL-PHOSPHATIDYLINOSITOL DE-N-ACETYLASE-RELATED"/>
    <property type="match status" value="1"/>
</dbReference>
<reference evidence="3 4" key="1">
    <citation type="submission" date="2016-05" db="EMBL/GenBank/DDBJ databases">
        <title>Draft genome sequence of a porcine commensal Rothia nasimurium.</title>
        <authorList>
            <person name="Gaiser R.A."/>
            <person name="Van Baarlen P."/>
            <person name="Wells J.M."/>
        </authorList>
    </citation>
    <scope>NUCLEOTIDE SEQUENCE [LARGE SCALE GENOMIC DNA]</scope>
    <source>
        <strain evidence="3 4">PT-32</strain>
    </source>
</reference>
<protein>
    <recommendedName>
        <fullName evidence="5">1D-myo-inositol 2-acetamido-2-deoxy-alpha-D-glucopyranoside deacetylase</fullName>
    </recommendedName>
</protein>
<evidence type="ECO:0000256" key="2">
    <source>
        <dbReference type="SAM" id="Phobius"/>
    </source>
</evidence>
<keyword evidence="4" id="KW-1185">Reference proteome</keyword>
<evidence type="ECO:0000313" key="4">
    <source>
        <dbReference type="Proteomes" id="UP000192359"/>
    </source>
</evidence>
<evidence type="ECO:0000256" key="1">
    <source>
        <dbReference type="ARBA" id="ARBA00022833"/>
    </source>
</evidence>
<dbReference type="AlphaFoldDB" id="A0A1Y1RLK3"/>
<proteinExistence type="predicted"/>
<organism evidence="3 4">
    <name type="scientific">Rothia nasimurium</name>
    <dbReference type="NCBI Taxonomy" id="85336"/>
    <lineage>
        <taxon>Bacteria</taxon>
        <taxon>Bacillati</taxon>
        <taxon>Actinomycetota</taxon>
        <taxon>Actinomycetes</taxon>
        <taxon>Micrococcales</taxon>
        <taxon>Micrococcaceae</taxon>
        <taxon>Rothia</taxon>
    </lineage>
</organism>
<dbReference type="Pfam" id="PF02585">
    <property type="entry name" value="PIG-L"/>
    <property type="match status" value="1"/>
</dbReference>
<dbReference type="SUPFAM" id="SSF102588">
    <property type="entry name" value="LmbE-like"/>
    <property type="match status" value="1"/>
</dbReference>
<dbReference type="InterPro" id="IPR003737">
    <property type="entry name" value="GlcNAc_PI_deacetylase-related"/>
</dbReference>
<dbReference type="InterPro" id="IPR024078">
    <property type="entry name" value="LmbE-like_dom_sf"/>
</dbReference>
<dbReference type="Gene3D" id="3.40.50.10320">
    <property type="entry name" value="LmbE-like"/>
    <property type="match status" value="1"/>
</dbReference>
<feature type="transmembrane region" description="Helical" evidence="2">
    <location>
        <begin position="409"/>
        <end position="432"/>
    </location>
</feature>
<gene>
    <name evidence="3" type="ORF">A7979_08345</name>
</gene>
<evidence type="ECO:0000313" key="3">
    <source>
        <dbReference type="EMBL" id="ORC15197.1"/>
    </source>
</evidence>
<name>A0A1Y1RLK3_9MICC</name>
<feature type="transmembrane region" description="Helical" evidence="2">
    <location>
        <begin position="378"/>
        <end position="397"/>
    </location>
</feature>
<dbReference type="GO" id="GO:0016137">
    <property type="term" value="P:glycoside metabolic process"/>
    <property type="evidence" value="ECO:0007669"/>
    <property type="project" value="UniProtKB-ARBA"/>
</dbReference>
<keyword evidence="2" id="KW-0812">Transmembrane</keyword>
<evidence type="ECO:0008006" key="5">
    <source>
        <dbReference type="Google" id="ProtNLM"/>
    </source>
</evidence>
<dbReference type="EMBL" id="LXWF01000045">
    <property type="protein sequence ID" value="ORC15197.1"/>
    <property type="molecule type" value="Genomic_DNA"/>
</dbReference>
<dbReference type="Proteomes" id="UP000192359">
    <property type="component" value="Unassembled WGS sequence"/>
</dbReference>